<sequence>MVDGSVWNNTVEMARNPPNHGWVQACVTLGHGLTHGGFRGSRLDHQFRLGFLLLQRIWEVAGFWAVAGEAPWILAFGCSGHPVVSVELWL</sequence>
<organism evidence="1 2">
    <name type="scientific">Carpinus fangiana</name>
    <dbReference type="NCBI Taxonomy" id="176857"/>
    <lineage>
        <taxon>Eukaryota</taxon>
        <taxon>Viridiplantae</taxon>
        <taxon>Streptophyta</taxon>
        <taxon>Embryophyta</taxon>
        <taxon>Tracheophyta</taxon>
        <taxon>Spermatophyta</taxon>
        <taxon>Magnoliopsida</taxon>
        <taxon>eudicotyledons</taxon>
        <taxon>Gunneridae</taxon>
        <taxon>Pentapetalae</taxon>
        <taxon>rosids</taxon>
        <taxon>fabids</taxon>
        <taxon>Fagales</taxon>
        <taxon>Betulaceae</taxon>
        <taxon>Carpinus</taxon>
    </lineage>
</organism>
<dbReference type="EMBL" id="VIBQ01000164">
    <property type="protein sequence ID" value="KAB9148298.1"/>
    <property type="molecule type" value="Genomic_DNA"/>
</dbReference>
<gene>
    <name evidence="1" type="ORF">FH972_026983</name>
</gene>
<evidence type="ECO:0000313" key="2">
    <source>
        <dbReference type="Proteomes" id="UP000327013"/>
    </source>
</evidence>
<accession>A0A5N6L5V6</accession>
<protein>
    <submittedName>
        <fullName evidence="1">Uncharacterized protein</fullName>
    </submittedName>
</protein>
<keyword evidence="2" id="KW-1185">Reference proteome</keyword>
<proteinExistence type="predicted"/>
<dbReference type="Proteomes" id="UP000327013">
    <property type="component" value="Unassembled WGS sequence"/>
</dbReference>
<evidence type="ECO:0000313" key="1">
    <source>
        <dbReference type="EMBL" id="KAB9148298.1"/>
    </source>
</evidence>
<name>A0A5N6L5V6_9ROSI</name>
<reference evidence="1 2" key="1">
    <citation type="submission" date="2019-06" db="EMBL/GenBank/DDBJ databases">
        <title>A chromosomal-level reference genome of Carpinus fangiana (Coryloideae, Betulaceae).</title>
        <authorList>
            <person name="Yang X."/>
            <person name="Wang Z."/>
            <person name="Zhang L."/>
            <person name="Hao G."/>
            <person name="Liu J."/>
            <person name="Yang Y."/>
        </authorList>
    </citation>
    <scope>NUCLEOTIDE SEQUENCE [LARGE SCALE GENOMIC DNA]</scope>
    <source>
        <strain evidence="1">Cfa_2016G</strain>
        <tissue evidence="1">Leaf</tissue>
    </source>
</reference>
<comment type="caution">
    <text evidence="1">The sequence shown here is derived from an EMBL/GenBank/DDBJ whole genome shotgun (WGS) entry which is preliminary data.</text>
</comment>
<dbReference type="AlphaFoldDB" id="A0A5N6L5V6"/>